<evidence type="ECO:0000313" key="1">
    <source>
        <dbReference type="EMBL" id="KAG8009503.1"/>
    </source>
</evidence>
<evidence type="ECO:0000313" key="2">
    <source>
        <dbReference type="Proteomes" id="UP000805704"/>
    </source>
</evidence>
<gene>
    <name evidence="1" type="primary">SLC9A9</name>
    <name evidence="1" type="ORF">GBF38_017818</name>
</gene>
<feature type="non-terminal residue" evidence="1">
    <location>
        <position position="71"/>
    </location>
</feature>
<accession>A0ACB7F4W4</accession>
<organism evidence="1 2">
    <name type="scientific">Nibea albiflora</name>
    <name type="common">Yellow drum</name>
    <name type="synonym">Corvina albiflora</name>
    <dbReference type="NCBI Taxonomy" id="240163"/>
    <lineage>
        <taxon>Eukaryota</taxon>
        <taxon>Metazoa</taxon>
        <taxon>Chordata</taxon>
        <taxon>Craniata</taxon>
        <taxon>Vertebrata</taxon>
        <taxon>Euteleostomi</taxon>
        <taxon>Actinopterygii</taxon>
        <taxon>Neopterygii</taxon>
        <taxon>Teleostei</taxon>
        <taxon>Neoteleostei</taxon>
        <taxon>Acanthomorphata</taxon>
        <taxon>Eupercaria</taxon>
        <taxon>Sciaenidae</taxon>
        <taxon>Nibea</taxon>
    </lineage>
</organism>
<feature type="non-terminal residue" evidence="1">
    <location>
        <position position="1"/>
    </location>
</feature>
<sequence length="71" mass="7712">GLLMGVIVRCLSFDSGEHVDNSVETVCSCGGFNSTPRILTVNISSHFHCFRHVGKVNQRCPLVSAPHMVTI</sequence>
<reference evidence="1" key="1">
    <citation type="submission" date="2020-04" db="EMBL/GenBank/DDBJ databases">
        <title>A chromosome-scale assembly and high-density genetic map of the yellow drum (Nibea albiflora) genome.</title>
        <authorList>
            <person name="Xu D."/>
            <person name="Zhang W."/>
            <person name="Chen R."/>
            <person name="Tan P."/>
            <person name="Wang L."/>
            <person name="Song H."/>
            <person name="Tian L."/>
            <person name="Zhu Q."/>
            <person name="Wang B."/>
        </authorList>
    </citation>
    <scope>NUCLEOTIDE SEQUENCE</scope>
    <source>
        <strain evidence="1">ZJHYS-2018</strain>
    </source>
</reference>
<proteinExistence type="predicted"/>
<comment type="caution">
    <text evidence="1">The sequence shown here is derived from an EMBL/GenBank/DDBJ whole genome shotgun (WGS) entry which is preliminary data.</text>
</comment>
<dbReference type="Proteomes" id="UP000805704">
    <property type="component" value="Chromosome 17"/>
</dbReference>
<keyword evidence="2" id="KW-1185">Reference proteome</keyword>
<name>A0ACB7F4W4_NIBAL</name>
<protein>
    <submittedName>
        <fullName evidence="1">Sodium/hydrogen exchanger 9</fullName>
    </submittedName>
</protein>
<dbReference type="EMBL" id="CM024805">
    <property type="protein sequence ID" value="KAG8009503.1"/>
    <property type="molecule type" value="Genomic_DNA"/>
</dbReference>